<feature type="compositionally biased region" description="Low complexity" evidence="1">
    <location>
        <begin position="50"/>
        <end position="65"/>
    </location>
</feature>
<dbReference type="EMBL" id="ML986592">
    <property type="protein sequence ID" value="KAF2267320.1"/>
    <property type="molecule type" value="Genomic_DNA"/>
</dbReference>
<feature type="region of interest" description="Disordered" evidence="1">
    <location>
        <begin position="45"/>
        <end position="65"/>
    </location>
</feature>
<feature type="region of interest" description="Disordered" evidence="1">
    <location>
        <begin position="287"/>
        <end position="312"/>
    </location>
</feature>
<dbReference type="Proteomes" id="UP000800093">
    <property type="component" value="Unassembled WGS sequence"/>
</dbReference>
<protein>
    <submittedName>
        <fullName evidence="2">Uncharacterized protein</fullName>
    </submittedName>
</protein>
<gene>
    <name evidence="2" type="ORF">CC78DRAFT_577274</name>
</gene>
<feature type="compositionally biased region" description="Polar residues" evidence="1">
    <location>
        <begin position="303"/>
        <end position="312"/>
    </location>
</feature>
<evidence type="ECO:0000256" key="1">
    <source>
        <dbReference type="SAM" id="MobiDB-lite"/>
    </source>
</evidence>
<sequence>MSHLQVPATTHGASIRSPGLPAELHAHLEGRQRIESLYARRTDTMKNHYSTNSTESSSTSSFKSSYTSEGQRLFSSQIRHATRKALGPGFNPEGIDSHEPYYVPNKPNYYSDYRRLEIPQRYIDEFNCRWHEDDEDNDADQFIADTVRDALWRKHTPAYASESFDILEILSHVKQYEQEYGVSGGKRIPGFREDRHRNPEILFQKETWGETVNSVFEWDSSEDEIEPRGEKGDFHKATCRCHTAVGKSLNTGPADESDLAIIERVASARSNQFKASSCFRSVACTKQRRSGSGSRPGSFSMSDTKLWNTNPGHSLEGTTAALRRRFSFEDVLPYENNSLSSTVTSTLDIDSSMLIQCSPKKQAKARYYSYALCDEDKQALAVGEQNQNLQNWSDEDVKAYNEWRAELFSCGPWDEG</sequence>
<keyword evidence="3" id="KW-1185">Reference proteome</keyword>
<proteinExistence type="predicted"/>
<organism evidence="2 3">
    <name type="scientific">Lojkania enalia</name>
    <dbReference type="NCBI Taxonomy" id="147567"/>
    <lineage>
        <taxon>Eukaryota</taxon>
        <taxon>Fungi</taxon>
        <taxon>Dikarya</taxon>
        <taxon>Ascomycota</taxon>
        <taxon>Pezizomycotina</taxon>
        <taxon>Dothideomycetes</taxon>
        <taxon>Pleosporomycetidae</taxon>
        <taxon>Pleosporales</taxon>
        <taxon>Pleosporales incertae sedis</taxon>
        <taxon>Lojkania</taxon>
    </lineage>
</organism>
<accession>A0A9P4KEU9</accession>
<name>A0A9P4KEU9_9PLEO</name>
<feature type="compositionally biased region" description="Low complexity" evidence="1">
    <location>
        <begin position="290"/>
        <end position="302"/>
    </location>
</feature>
<evidence type="ECO:0000313" key="2">
    <source>
        <dbReference type="EMBL" id="KAF2267320.1"/>
    </source>
</evidence>
<comment type="caution">
    <text evidence="2">The sequence shown here is derived from an EMBL/GenBank/DDBJ whole genome shotgun (WGS) entry which is preliminary data.</text>
</comment>
<reference evidence="3" key="1">
    <citation type="journal article" date="2020" name="Stud. Mycol.">
        <title>101 Dothideomycetes genomes: A test case for predicting lifestyles and emergence of pathogens.</title>
        <authorList>
            <person name="Haridas S."/>
            <person name="Albert R."/>
            <person name="Binder M."/>
            <person name="Bloem J."/>
            <person name="LaButti K."/>
            <person name="Salamov A."/>
            <person name="Andreopoulos B."/>
            <person name="Baker S."/>
            <person name="Barry K."/>
            <person name="Bills G."/>
            <person name="Bluhm B."/>
            <person name="Cannon C."/>
            <person name="Castanera R."/>
            <person name="Culley D."/>
            <person name="Daum C."/>
            <person name="Ezra D."/>
            <person name="Gonzalez J."/>
            <person name="Henrissat B."/>
            <person name="Kuo A."/>
            <person name="Liang C."/>
            <person name="Lipzen A."/>
            <person name="Lutzoni F."/>
            <person name="Magnuson J."/>
            <person name="Mondo S."/>
            <person name="Nolan M."/>
            <person name="Ohm R."/>
            <person name="Pangilinan J."/>
            <person name="Park H.-J."/>
            <person name="Ramirez L."/>
            <person name="Alfaro M."/>
            <person name="Sun H."/>
            <person name="Tritt A."/>
            <person name="Yoshinaga Y."/>
            <person name="Zwiers L.-H."/>
            <person name="Turgeon B."/>
            <person name="Goodwin S."/>
            <person name="Spatafora J."/>
            <person name="Crous P."/>
            <person name="Grigoriev I."/>
        </authorList>
    </citation>
    <scope>NUCLEOTIDE SEQUENCE [LARGE SCALE GENOMIC DNA]</scope>
    <source>
        <strain evidence="3">CBS 304.66</strain>
    </source>
</reference>
<evidence type="ECO:0000313" key="3">
    <source>
        <dbReference type="Proteomes" id="UP000800093"/>
    </source>
</evidence>
<dbReference type="AlphaFoldDB" id="A0A9P4KEU9"/>
<dbReference type="OrthoDB" id="3800672at2759"/>